<dbReference type="SMART" id="SM00091">
    <property type="entry name" value="PAS"/>
    <property type="match status" value="2"/>
</dbReference>
<dbReference type="Pfam" id="PF02518">
    <property type="entry name" value="HATPase_c"/>
    <property type="match status" value="1"/>
</dbReference>
<evidence type="ECO:0000256" key="5">
    <source>
        <dbReference type="ARBA" id="ARBA00022777"/>
    </source>
</evidence>
<dbReference type="Pfam" id="PF00989">
    <property type="entry name" value="PAS"/>
    <property type="match status" value="1"/>
</dbReference>
<gene>
    <name evidence="11" type="ORF">SAMN04487948_106163</name>
</gene>
<evidence type="ECO:0000256" key="4">
    <source>
        <dbReference type="ARBA" id="ARBA00022679"/>
    </source>
</evidence>
<dbReference type="OrthoDB" id="8127at2157"/>
<dbReference type="InterPro" id="IPR001789">
    <property type="entry name" value="Sig_transdc_resp-reg_receiver"/>
</dbReference>
<organism evidence="11 12">
    <name type="scientific">Halogranum amylolyticum</name>
    <dbReference type="NCBI Taxonomy" id="660520"/>
    <lineage>
        <taxon>Archaea</taxon>
        <taxon>Methanobacteriati</taxon>
        <taxon>Methanobacteriota</taxon>
        <taxon>Stenosarchaea group</taxon>
        <taxon>Halobacteria</taxon>
        <taxon>Halobacteriales</taxon>
        <taxon>Haloferacaceae</taxon>
    </lineage>
</organism>
<dbReference type="SUPFAM" id="SSF55785">
    <property type="entry name" value="PYP-like sensor domain (PAS domain)"/>
    <property type="match status" value="2"/>
</dbReference>
<evidence type="ECO:0000313" key="12">
    <source>
        <dbReference type="Proteomes" id="UP000199126"/>
    </source>
</evidence>
<dbReference type="PROSITE" id="PS50109">
    <property type="entry name" value="HIS_KIN"/>
    <property type="match status" value="1"/>
</dbReference>
<dbReference type="InterPro" id="IPR050736">
    <property type="entry name" value="Sensor_HK_Regulatory"/>
</dbReference>
<reference evidence="12" key="1">
    <citation type="submission" date="2016-10" db="EMBL/GenBank/DDBJ databases">
        <authorList>
            <person name="Varghese N."/>
            <person name="Submissions S."/>
        </authorList>
    </citation>
    <scope>NUCLEOTIDE SEQUENCE [LARGE SCALE GENOMIC DNA]</scope>
    <source>
        <strain evidence="12">CGMCC 1.10121</strain>
    </source>
</reference>
<dbReference type="Pfam" id="PF01590">
    <property type="entry name" value="GAF"/>
    <property type="match status" value="1"/>
</dbReference>
<dbReference type="CDD" id="cd00130">
    <property type="entry name" value="PAS"/>
    <property type="match status" value="2"/>
</dbReference>
<dbReference type="PROSITE" id="PS50112">
    <property type="entry name" value="PAS"/>
    <property type="match status" value="2"/>
</dbReference>
<dbReference type="SMART" id="SM00387">
    <property type="entry name" value="HATPase_c"/>
    <property type="match status" value="1"/>
</dbReference>
<dbReference type="InterPro" id="IPR011006">
    <property type="entry name" value="CheY-like_superfamily"/>
</dbReference>
<keyword evidence="3 7" id="KW-0597">Phosphoprotein</keyword>
<comment type="catalytic activity">
    <reaction evidence="1">
        <text>ATP + protein L-histidine = ADP + protein N-phospho-L-histidine.</text>
        <dbReference type="EC" id="2.7.13.3"/>
    </reaction>
</comment>
<dbReference type="InterPro" id="IPR035965">
    <property type="entry name" value="PAS-like_dom_sf"/>
</dbReference>
<dbReference type="Pfam" id="PF00072">
    <property type="entry name" value="Response_reg"/>
    <property type="match status" value="1"/>
</dbReference>
<sequence>MVRPDAPIRVLHVDDQPALGELVKTHLERYEGGGDVDVEVISVTTACEARDRLDGSRIDCVVSDYEMPETDGLKLLEAVRCQYPDLPFILFTGKGSEEVARDAFRVGATDYMQKETGTDQYAVLANRVHNAVAQYRAETASERYGAAIEALENAVYVLDGERRFTSVDELFVETTGYDRETILGTHVGEIDADGTMVDHLELLTDSAESDTVQFDAEIRDGDGERRHYCYHLTTHQFAGESPRSVVGTLSDRTDHDGRRADRRYYDGLTDLVIDTSTTLMGAETDEVDTKLRWTLQSVAEYVGAGRATIYSTESAPALGGDGGDDASVTLADVEKSHEWRRSGVAPGDETAADCPGAEWWLDQFRRFENVRIERLSAMPPAADSLRERYERQGVSSVVAVPLVGDWSLRGVLEFASHDTERSWSDREVRLLRTLGDLVGHTLERRRRDREMARYETLVETVPDGVFLLDEAGRMTQVNEAFAASLGAEVDDVLGDPFLDLVDEGLVASGIAEEYVEGVDAMLSGDREKNVFEVEIDAPDTDGRRTYEAHTRLLPHDDSFRGIAGIARDVTDELDQRARLRRQNERLDEFASVVSHDLRNPLNVAQGFLEMARETGDDSYLSRVEEALGRIDHLADDVLSLARRGQTIGETSQIDLGRSVTRAWETVESHDATVEVADGLETVVADGTRFSEALQNLFRNAVEHGGHDVAVTVGPLAADRGFYVADDGPGIPPDRRTTVFDHGHTTSNAGTGFGLAIVRDIVEAHGWEITVVASETGGARFEIRFGRSDADRQTAELE</sequence>
<dbReference type="SUPFAM" id="SSF47384">
    <property type="entry name" value="Homodimeric domain of signal transducing histidine kinase"/>
    <property type="match status" value="1"/>
</dbReference>
<keyword evidence="6" id="KW-0902">Two-component regulatory system</keyword>
<dbReference type="SUPFAM" id="SSF52172">
    <property type="entry name" value="CheY-like"/>
    <property type="match status" value="1"/>
</dbReference>
<feature type="domain" description="Histidine kinase" evidence="8">
    <location>
        <begin position="592"/>
        <end position="788"/>
    </location>
</feature>
<dbReference type="InterPro" id="IPR013767">
    <property type="entry name" value="PAS_fold"/>
</dbReference>
<keyword evidence="4" id="KW-0808">Transferase</keyword>
<dbReference type="AlphaFoldDB" id="A0A1H8TBU6"/>
<evidence type="ECO:0000313" key="11">
    <source>
        <dbReference type="EMBL" id="SEO88372.1"/>
    </source>
</evidence>
<evidence type="ECO:0000256" key="1">
    <source>
        <dbReference type="ARBA" id="ARBA00000085"/>
    </source>
</evidence>
<evidence type="ECO:0000256" key="2">
    <source>
        <dbReference type="ARBA" id="ARBA00012438"/>
    </source>
</evidence>
<dbReference type="Gene3D" id="3.30.565.10">
    <property type="entry name" value="Histidine kinase-like ATPase, C-terminal domain"/>
    <property type="match status" value="1"/>
</dbReference>
<feature type="domain" description="Response regulatory" evidence="9">
    <location>
        <begin position="9"/>
        <end position="129"/>
    </location>
</feature>
<feature type="domain" description="PAS" evidence="10">
    <location>
        <begin position="450"/>
        <end position="503"/>
    </location>
</feature>
<dbReference type="InterPro" id="IPR003661">
    <property type="entry name" value="HisK_dim/P_dom"/>
</dbReference>
<keyword evidence="5" id="KW-0418">Kinase</keyword>
<dbReference type="InterPro" id="IPR000014">
    <property type="entry name" value="PAS"/>
</dbReference>
<dbReference type="InterPro" id="IPR004358">
    <property type="entry name" value="Sig_transdc_His_kin-like_C"/>
</dbReference>
<dbReference type="InterPro" id="IPR003594">
    <property type="entry name" value="HATPase_dom"/>
</dbReference>
<dbReference type="GO" id="GO:0000155">
    <property type="term" value="F:phosphorelay sensor kinase activity"/>
    <property type="evidence" value="ECO:0007669"/>
    <property type="project" value="InterPro"/>
</dbReference>
<feature type="domain" description="PAS" evidence="10">
    <location>
        <begin position="140"/>
        <end position="184"/>
    </location>
</feature>
<dbReference type="InterPro" id="IPR036890">
    <property type="entry name" value="HATPase_C_sf"/>
</dbReference>
<dbReference type="InterPro" id="IPR029016">
    <property type="entry name" value="GAF-like_dom_sf"/>
</dbReference>
<dbReference type="SMART" id="SM00448">
    <property type="entry name" value="REC"/>
    <property type="match status" value="1"/>
</dbReference>
<dbReference type="PROSITE" id="PS50110">
    <property type="entry name" value="RESPONSE_REGULATORY"/>
    <property type="match status" value="1"/>
</dbReference>
<evidence type="ECO:0000259" key="10">
    <source>
        <dbReference type="PROSITE" id="PS50112"/>
    </source>
</evidence>
<dbReference type="EMBL" id="FODV01000006">
    <property type="protein sequence ID" value="SEO88372.1"/>
    <property type="molecule type" value="Genomic_DNA"/>
</dbReference>
<dbReference type="SMART" id="SM00388">
    <property type="entry name" value="HisKA"/>
    <property type="match status" value="1"/>
</dbReference>
<proteinExistence type="predicted"/>
<dbReference type="CDD" id="cd00075">
    <property type="entry name" value="HATPase"/>
    <property type="match status" value="1"/>
</dbReference>
<dbReference type="Proteomes" id="UP000199126">
    <property type="component" value="Unassembled WGS sequence"/>
</dbReference>
<dbReference type="Pfam" id="PF00512">
    <property type="entry name" value="HisKA"/>
    <property type="match status" value="1"/>
</dbReference>
<evidence type="ECO:0000256" key="3">
    <source>
        <dbReference type="ARBA" id="ARBA00022553"/>
    </source>
</evidence>
<keyword evidence="12" id="KW-1185">Reference proteome</keyword>
<dbReference type="InterPro" id="IPR003018">
    <property type="entry name" value="GAF"/>
</dbReference>
<evidence type="ECO:0000259" key="9">
    <source>
        <dbReference type="PROSITE" id="PS50110"/>
    </source>
</evidence>
<dbReference type="SUPFAM" id="SSF55874">
    <property type="entry name" value="ATPase domain of HSP90 chaperone/DNA topoisomerase II/histidine kinase"/>
    <property type="match status" value="1"/>
</dbReference>
<dbReference type="PRINTS" id="PR00344">
    <property type="entry name" value="BCTRLSENSOR"/>
</dbReference>
<accession>A0A1H8TBU6</accession>
<dbReference type="InterPro" id="IPR036097">
    <property type="entry name" value="HisK_dim/P_sf"/>
</dbReference>
<dbReference type="InterPro" id="IPR005467">
    <property type="entry name" value="His_kinase_dom"/>
</dbReference>
<dbReference type="EC" id="2.7.13.3" evidence="2"/>
<evidence type="ECO:0000256" key="7">
    <source>
        <dbReference type="PROSITE-ProRule" id="PRU00169"/>
    </source>
</evidence>
<dbReference type="RefSeq" id="WP_089825018.1">
    <property type="nucleotide sequence ID" value="NZ_FODV01000006.1"/>
</dbReference>
<dbReference type="NCBIfam" id="TIGR00229">
    <property type="entry name" value="sensory_box"/>
    <property type="match status" value="2"/>
</dbReference>
<feature type="modified residue" description="4-aspartylphosphate" evidence="7">
    <location>
        <position position="64"/>
    </location>
</feature>
<evidence type="ECO:0000256" key="6">
    <source>
        <dbReference type="ARBA" id="ARBA00023012"/>
    </source>
</evidence>
<dbReference type="CDD" id="cd00156">
    <property type="entry name" value="REC"/>
    <property type="match status" value="1"/>
</dbReference>
<dbReference type="Gene3D" id="1.10.287.130">
    <property type="match status" value="1"/>
</dbReference>
<dbReference type="Gene3D" id="3.30.450.20">
    <property type="entry name" value="PAS domain"/>
    <property type="match status" value="2"/>
</dbReference>
<dbReference type="GO" id="GO:0006355">
    <property type="term" value="P:regulation of DNA-templated transcription"/>
    <property type="evidence" value="ECO:0007669"/>
    <property type="project" value="InterPro"/>
</dbReference>
<dbReference type="Pfam" id="PF13188">
    <property type="entry name" value="PAS_8"/>
    <property type="match status" value="1"/>
</dbReference>
<name>A0A1H8TBU6_9EURY</name>
<dbReference type="PANTHER" id="PTHR43711">
    <property type="entry name" value="TWO-COMPONENT HISTIDINE KINASE"/>
    <property type="match status" value="1"/>
</dbReference>
<dbReference type="SMART" id="SM00065">
    <property type="entry name" value="GAF"/>
    <property type="match status" value="1"/>
</dbReference>
<dbReference type="SUPFAM" id="SSF55781">
    <property type="entry name" value="GAF domain-like"/>
    <property type="match status" value="1"/>
</dbReference>
<evidence type="ECO:0000259" key="8">
    <source>
        <dbReference type="PROSITE" id="PS50109"/>
    </source>
</evidence>
<protein>
    <recommendedName>
        <fullName evidence="2">histidine kinase</fullName>
        <ecNumber evidence="2">2.7.13.3</ecNumber>
    </recommendedName>
</protein>
<dbReference type="Gene3D" id="3.40.50.2300">
    <property type="match status" value="1"/>
</dbReference>
<dbReference type="Gene3D" id="3.30.450.40">
    <property type="match status" value="1"/>
</dbReference>
<dbReference type="CDD" id="cd00082">
    <property type="entry name" value="HisKA"/>
    <property type="match status" value="1"/>
</dbReference>
<dbReference type="PANTHER" id="PTHR43711:SF1">
    <property type="entry name" value="HISTIDINE KINASE 1"/>
    <property type="match status" value="1"/>
</dbReference>